<dbReference type="Proteomes" id="UP000196086">
    <property type="component" value="Unassembled WGS sequence"/>
</dbReference>
<reference evidence="1 2" key="1">
    <citation type="submission" date="2014-06" db="EMBL/GenBank/DDBJ databases">
        <authorList>
            <person name="Ju J."/>
            <person name="Zhang J."/>
        </authorList>
    </citation>
    <scope>NUCLEOTIDE SEQUENCE [LARGE SCALE GENOMIC DNA]</scope>
    <source>
        <strain evidence="1 2">DsW_47</strain>
    </source>
</reference>
<name>A0A1Z5YW43_9PROT</name>
<proteinExistence type="predicted"/>
<evidence type="ECO:0000313" key="1">
    <source>
        <dbReference type="EMBL" id="OUJ03190.1"/>
    </source>
</evidence>
<comment type="caution">
    <text evidence="1">The sequence shown here is derived from an EMBL/GenBank/DDBJ whole genome shotgun (WGS) entry which is preliminary data.</text>
</comment>
<protein>
    <submittedName>
        <fullName evidence="1">Uncharacterized protein</fullName>
    </submittedName>
</protein>
<gene>
    <name evidence="1" type="ORF">HK14_03230</name>
</gene>
<accession>A0A1Z5YW43</accession>
<evidence type="ECO:0000313" key="2">
    <source>
        <dbReference type="Proteomes" id="UP000196086"/>
    </source>
</evidence>
<organism evidence="1 2">
    <name type="scientific">Acetobacter cibinongensis</name>
    <dbReference type="NCBI Taxonomy" id="146475"/>
    <lineage>
        <taxon>Bacteria</taxon>
        <taxon>Pseudomonadati</taxon>
        <taxon>Pseudomonadota</taxon>
        <taxon>Alphaproteobacteria</taxon>
        <taxon>Acetobacterales</taxon>
        <taxon>Acetobacteraceae</taxon>
        <taxon>Acetobacter</taxon>
    </lineage>
</organism>
<dbReference type="AlphaFoldDB" id="A0A1Z5YW43"/>
<dbReference type="RefSeq" id="WP_240554522.1">
    <property type="nucleotide sequence ID" value="NZ_JOMQ01000016.1"/>
</dbReference>
<dbReference type="EMBL" id="JOMQ01000016">
    <property type="protein sequence ID" value="OUJ03190.1"/>
    <property type="molecule type" value="Genomic_DNA"/>
</dbReference>
<sequence>MAATVKLDIRKATAALSDMQKQIPFAVATAINDVAFSVMRAENEAMSSLFDDPRPFTQKSSQVVKATKSSLAAEVSLRPAQARYLDPFETGGEHATTGNNRDLLVPVAAKTDQYGQMTRGTIKRLASRADTFVGKGPNGVMGIWQRVSPPRTGGRGKRKGIRQAQPALRLLVRFTPNTPVHKRLRYVERAETIVQSQGPEAIEKALQKALASAFR</sequence>